<keyword evidence="2" id="KW-1185">Reference proteome</keyword>
<dbReference type="EMBL" id="BNJK01000001">
    <property type="protein sequence ID" value="GHO89999.1"/>
    <property type="molecule type" value="Genomic_DNA"/>
</dbReference>
<sequence length="147" mass="16859">MRYAAFNALLSSLSEAQLTAPGVNGNWSVKDNIAHLSGWQRRQIARNEAVFQGIEIPNPTPGMSVDEINEMLYQQNKDRSLPDVLNEFHETARRVREDVERLTDEQLNTPIAWLNGHTLAEYIEGNSYGHYEEHTEIIQHWLARQSS</sequence>
<dbReference type="Pfam" id="PF08020">
    <property type="entry name" value="DUF1706"/>
    <property type="match status" value="1"/>
</dbReference>
<accession>A0A8J3I740</accession>
<proteinExistence type="predicted"/>
<evidence type="ECO:0000313" key="2">
    <source>
        <dbReference type="Proteomes" id="UP000597444"/>
    </source>
</evidence>
<evidence type="ECO:0008006" key="3">
    <source>
        <dbReference type="Google" id="ProtNLM"/>
    </source>
</evidence>
<dbReference type="InterPro" id="IPR034660">
    <property type="entry name" value="DinB/YfiT-like"/>
</dbReference>
<name>A0A8J3I740_9CHLR</name>
<organism evidence="1 2">
    <name type="scientific">Reticulibacter mediterranei</name>
    <dbReference type="NCBI Taxonomy" id="2778369"/>
    <lineage>
        <taxon>Bacteria</taxon>
        <taxon>Bacillati</taxon>
        <taxon>Chloroflexota</taxon>
        <taxon>Ktedonobacteria</taxon>
        <taxon>Ktedonobacterales</taxon>
        <taxon>Reticulibacteraceae</taxon>
        <taxon>Reticulibacter</taxon>
    </lineage>
</organism>
<dbReference type="Gene3D" id="1.20.120.450">
    <property type="entry name" value="dinb family like domain"/>
    <property type="match status" value="1"/>
</dbReference>
<dbReference type="InterPro" id="IPR012550">
    <property type="entry name" value="DUF1706"/>
</dbReference>
<protein>
    <recommendedName>
        <fullName evidence="3">ClbS/DfsB family four-helix bundle protein</fullName>
    </recommendedName>
</protein>
<dbReference type="Proteomes" id="UP000597444">
    <property type="component" value="Unassembled WGS sequence"/>
</dbReference>
<dbReference type="AlphaFoldDB" id="A0A8J3I740"/>
<reference evidence="1" key="1">
    <citation type="submission" date="2020-10" db="EMBL/GenBank/DDBJ databases">
        <title>Taxonomic study of unclassified bacteria belonging to the class Ktedonobacteria.</title>
        <authorList>
            <person name="Yabe S."/>
            <person name="Wang C.M."/>
            <person name="Zheng Y."/>
            <person name="Sakai Y."/>
            <person name="Cavaletti L."/>
            <person name="Monciardini P."/>
            <person name="Donadio S."/>
        </authorList>
    </citation>
    <scope>NUCLEOTIDE SEQUENCE</scope>
    <source>
        <strain evidence="1">ID150040</strain>
    </source>
</reference>
<comment type="caution">
    <text evidence="1">The sequence shown here is derived from an EMBL/GenBank/DDBJ whole genome shotgun (WGS) entry which is preliminary data.</text>
</comment>
<dbReference type="RefSeq" id="WP_220201010.1">
    <property type="nucleotide sequence ID" value="NZ_BNJK01000001.1"/>
</dbReference>
<gene>
    <name evidence="1" type="ORF">KSF_000470</name>
</gene>
<dbReference type="SUPFAM" id="SSF109854">
    <property type="entry name" value="DinB/YfiT-like putative metalloenzymes"/>
    <property type="match status" value="1"/>
</dbReference>
<evidence type="ECO:0000313" key="1">
    <source>
        <dbReference type="EMBL" id="GHO89999.1"/>
    </source>
</evidence>